<dbReference type="PANTHER" id="PTHR31528">
    <property type="entry name" value="4-AMINO-5-HYDROXYMETHYL-2-METHYLPYRIMIDINE PHOSPHATE SYNTHASE THI11-RELATED"/>
    <property type="match status" value="1"/>
</dbReference>
<proteinExistence type="predicted"/>
<dbReference type="Gene3D" id="3.40.190.10">
    <property type="entry name" value="Periplasmic binding protein-like II"/>
    <property type="match status" value="2"/>
</dbReference>
<dbReference type="PANTHER" id="PTHR31528:SF15">
    <property type="entry name" value="RIBOFLAVIN-BINDING PROTEIN RIBY"/>
    <property type="match status" value="1"/>
</dbReference>
<feature type="domain" description="SsuA/THI5-like" evidence="2">
    <location>
        <begin position="57"/>
        <end position="271"/>
    </location>
</feature>
<name>A0ABU0TXV1_MICTR</name>
<gene>
    <name evidence="3" type="ORF">QE412_003065</name>
</gene>
<feature type="signal peptide" evidence="1">
    <location>
        <begin position="1"/>
        <end position="30"/>
    </location>
</feature>
<dbReference type="InterPro" id="IPR027939">
    <property type="entry name" value="NMT1/THI5"/>
</dbReference>
<feature type="chain" id="PRO_5046510159" evidence="1">
    <location>
        <begin position="31"/>
        <end position="353"/>
    </location>
</feature>
<keyword evidence="1" id="KW-0732">Signal</keyword>
<dbReference type="SUPFAM" id="SSF53850">
    <property type="entry name" value="Periplasmic binding protein-like II"/>
    <property type="match status" value="1"/>
</dbReference>
<dbReference type="PROSITE" id="PS51257">
    <property type="entry name" value="PROKAR_LIPOPROTEIN"/>
    <property type="match status" value="1"/>
</dbReference>
<dbReference type="RefSeq" id="WP_307485754.1">
    <property type="nucleotide sequence ID" value="NZ_JAUTBF010000001.1"/>
</dbReference>
<keyword evidence="4" id="KW-1185">Reference proteome</keyword>
<dbReference type="Pfam" id="PF09084">
    <property type="entry name" value="NMT1"/>
    <property type="match status" value="1"/>
</dbReference>
<reference evidence="3 4" key="1">
    <citation type="submission" date="2023-07" db="EMBL/GenBank/DDBJ databases">
        <title>Functional and genomic diversity of the sorghum phyllosphere microbiome.</title>
        <authorList>
            <person name="Shade A."/>
        </authorList>
    </citation>
    <scope>NUCLEOTIDE SEQUENCE [LARGE SCALE GENOMIC DNA]</scope>
    <source>
        <strain evidence="3 4">SORGH_AS_1207</strain>
    </source>
</reference>
<dbReference type="Proteomes" id="UP001226691">
    <property type="component" value="Unassembled WGS sequence"/>
</dbReference>
<sequence>MRIQTLHRTAVVALLAGSLGLAGCSAGAPATDGDASAAPADLDHVKIQLDFQVRGLHSVFFVGKEMGFFEDAGIAVDSITPGKSSGETLQVVSSLTDTIGVADLPTLVLNRSKGVPVKAVAAINQYSPMAMCSLKDKLQLKSPQDLKGHSISVQAAGSTYLFTKSLLAVNDIPEDALTYLTVNPPYESYLLTGQVDVVPCYKDAELTILAEHAGGEDKLSVLDGAKWGYEAYGTGIFASDAFISEHPDTIAKFAKGFAKSLQYVIDNPEKAAEITAASSPELSGNVALYQAQIAADIADSFTSPTTDAHGLGAMSDEQWKATIDLLAAQGQITTTPSVDDVRDDTFIAEAHTD</sequence>
<dbReference type="InterPro" id="IPR015168">
    <property type="entry name" value="SsuA/THI5"/>
</dbReference>
<evidence type="ECO:0000256" key="1">
    <source>
        <dbReference type="SAM" id="SignalP"/>
    </source>
</evidence>
<dbReference type="EMBL" id="JAUTBF010000001">
    <property type="protein sequence ID" value="MDQ1124492.1"/>
    <property type="molecule type" value="Genomic_DNA"/>
</dbReference>
<evidence type="ECO:0000313" key="3">
    <source>
        <dbReference type="EMBL" id="MDQ1124492.1"/>
    </source>
</evidence>
<organism evidence="3 4">
    <name type="scientific">Microbacterium trichothecenolyticum</name>
    <name type="common">Aureobacterium trichothecenolyticum</name>
    <dbReference type="NCBI Taxonomy" id="69370"/>
    <lineage>
        <taxon>Bacteria</taxon>
        <taxon>Bacillati</taxon>
        <taxon>Actinomycetota</taxon>
        <taxon>Actinomycetes</taxon>
        <taxon>Micrococcales</taxon>
        <taxon>Microbacteriaceae</taxon>
        <taxon>Microbacterium</taxon>
    </lineage>
</organism>
<accession>A0ABU0TXV1</accession>
<evidence type="ECO:0000259" key="2">
    <source>
        <dbReference type="Pfam" id="PF09084"/>
    </source>
</evidence>
<comment type="caution">
    <text evidence="3">The sequence shown here is derived from an EMBL/GenBank/DDBJ whole genome shotgun (WGS) entry which is preliminary data.</text>
</comment>
<evidence type="ECO:0000313" key="4">
    <source>
        <dbReference type="Proteomes" id="UP001226691"/>
    </source>
</evidence>
<protein>
    <submittedName>
        <fullName evidence="3">NitT/TauT family transport system substrate-binding protein</fullName>
    </submittedName>
</protein>